<dbReference type="PANTHER" id="PTHR22930:SF267">
    <property type="entry name" value="NUCLEASE HARBI1-RELATED"/>
    <property type="match status" value="1"/>
</dbReference>
<comment type="similarity">
    <text evidence="3">Belongs to the HARBI1 family.</text>
</comment>
<evidence type="ECO:0000256" key="3">
    <source>
        <dbReference type="ARBA" id="ARBA00006958"/>
    </source>
</evidence>
<evidence type="ECO:0000256" key="2">
    <source>
        <dbReference type="ARBA" id="ARBA00004123"/>
    </source>
</evidence>
<keyword evidence="6" id="KW-0378">Hydrolase</keyword>
<name>A0A8K0K723_LADFU</name>
<reference evidence="9" key="1">
    <citation type="submission" date="2013-04" db="EMBL/GenBank/DDBJ databases">
        <authorList>
            <person name="Qu J."/>
            <person name="Murali S.C."/>
            <person name="Bandaranaike D."/>
            <person name="Bellair M."/>
            <person name="Blankenburg K."/>
            <person name="Chao H."/>
            <person name="Dinh H."/>
            <person name="Doddapaneni H."/>
            <person name="Downs B."/>
            <person name="Dugan-Rocha S."/>
            <person name="Elkadiri S."/>
            <person name="Gnanaolivu R.D."/>
            <person name="Hernandez B."/>
            <person name="Javaid M."/>
            <person name="Jayaseelan J.C."/>
            <person name="Lee S."/>
            <person name="Li M."/>
            <person name="Ming W."/>
            <person name="Munidasa M."/>
            <person name="Muniz J."/>
            <person name="Nguyen L."/>
            <person name="Ongeri F."/>
            <person name="Osuji N."/>
            <person name="Pu L.-L."/>
            <person name="Puazo M."/>
            <person name="Qu C."/>
            <person name="Quiroz J."/>
            <person name="Raj R."/>
            <person name="Weissenberger G."/>
            <person name="Xin Y."/>
            <person name="Zou X."/>
            <person name="Han Y."/>
            <person name="Richards S."/>
            <person name="Worley K."/>
            <person name="Muzny D."/>
            <person name="Gibbs R."/>
        </authorList>
    </citation>
    <scope>NUCLEOTIDE SEQUENCE</scope>
    <source>
        <strain evidence="9">Sampled in the wild</strain>
    </source>
</reference>
<evidence type="ECO:0000256" key="4">
    <source>
        <dbReference type="ARBA" id="ARBA00022722"/>
    </source>
</evidence>
<dbReference type="Proteomes" id="UP000792457">
    <property type="component" value="Unassembled WGS sequence"/>
</dbReference>
<organism evidence="9 10">
    <name type="scientific">Ladona fulva</name>
    <name type="common">Scarce chaser dragonfly</name>
    <name type="synonym">Libellula fulva</name>
    <dbReference type="NCBI Taxonomy" id="123851"/>
    <lineage>
        <taxon>Eukaryota</taxon>
        <taxon>Metazoa</taxon>
        <taxon>Ecdysozoa</taxon>
        <taxon>Arthropoda</taxon>
        <taxon>Hexapoda</taxon>
        <taxon>Insecta</taxon>
        <taxon>Pterygota</taxon>
        <taxon>Palaeoptera</taxon>
        <taxon>Odonata</taxon>
        <taxon>Epiprocta</taxon>
        <taxon>Anisoptera</taxon>
        <taxon>Libelluloidea</taxon>
        <taxon>Libellulidae</taxon>
        <taxon>Ladona</taxon>
    </lineage>
</organism>
<dbReference type="PANTHER" id="PTHR22930">
    <property type="match status" value="1"/>
</dbReference>
<dbReference type="InterPro" id="IPR027806">
    <property type="entry name" value="HARBI1_dom"/>
</dbReference>
<evidence type="ECO:0000256" key="7">
    <source>
        <dbReference type="ARBA" id="ARBA00023242"/>
    </source>
</evidence>
<keyword evidence="4" id="KW-0540">Nuclease</keyword>
<evidence type="ECO:0000256" key="6">
    <source>
        <dbReference type="ARBA" id="ARBA00022801"/>
    </source>
</evidence>
<comment type="caution">
    <text evidence="9">The sequence shown here is derived from an EMBL/GenBank/DDBJ whole genome shotgun (WGS) entry which is preliminary data.</text>
</comment>
<gene>
    <name evidence="9" type="ORF">J437_LFUL011649</name>
</gene>
<dbReference type="OrthoDB" id="7543968at2759"/>
<protein>
    <recommendedName>
        <fullName evidence="8">DDE Tnp4 domain-containing protein</fullName>
    </recommendedName>
</protein>
<reference evidence="9" key="2">
    <citation type="submission" date="2017-10" db="EMBL/GenBank/DDBJ databases">
        <title>Ladona fulva Genome sequencing and assembly.</title>
        <authorList>
            <person name="Murali S."/>
            <person name="Richards S."/>
            <person name="Bandaranaike D."/>
            <person name="Bellair M."/>
            <person name="Blankenburg K."/>
            <person name="Chao H."/>
            <person name="Dinh H."/>
            <person name="Doddapaneni H."/>
            <person name="Dugan-Rocha S."/>
            <person name="Elkadiri S."/>
            <person name="Gnanaolivu R."/>
            <person name="Hernandez B."/>
            <person name="Skinner E."/>
            <person name="Javaid M."/>
            <person name="Lee S."/>
            <person name="Li M."/>
            <person name="Ming W."/>
            <person name="Munidasa M."/>
            <person name="Muniz J."/>
            <person name="Nguyen L."/>
            <person name="Hughes D."/>
            <person name="Osuji N."/>
            <person name="Pu L.-L."/>
            <person name="Puazo M."/>
            <person name="Qu C."/>
            <person name="Quiroz J."/>
            <person name="Raj R."/>
            <person name="Weissenberger G."/>
            <person name="Xin Y."/>
            <person name="Zou X."/>
            <person name="Han Y."/>
            <person name="Worley K."/>
            <person name="Muzny D."/>
            <person name="Gibbs R."/>
        </authorList>
    </citation>
    <scope>NUCLEOTIDE SEQUENCE</scope>
    <source>
        <strain evidence="9">Sampled in the wild</strain>
    </source>
</reference>
<dbReference type="GO" id="GO:0005634">
    <property type="term" value="C:nucleus"/>
    <property type="evidence" value="ECO:0007669"/>
    <property type="project" value="UniProtKB-SubCell"/>
</dbReference>
<keyword evidence="7" id="KW-0539">Nucleus</keyword>
<evidence type="ECO:0000313" key="9">
    <source>
        <dbReference type="EMBL" id="KAG8228911.1"/>
    </source>
</evidence>
<evidence type="ECO:0000256" key="5">
    <source>
        <dbReference type="ARBA" id="ARBA00022723"/>
    </source>
</evidence>
<dbReference type="EMBL" id="KZ308394">
    <property type="protein sequence ID" value="KAG8228911.1"/>
    <property type="molecule type" value="Genomic_DNA"/>
</dbReference>
<feature type="domain" description="DDE Tnp4" evidence="8">
    <location>
        <begin position="12"/>
        <end position="95"/>
    </location>
</feature>
<comment type="cofactor">
    <cofactor evidence="1">
        <name>a divalent metal cation</name>
        <dbReference type="ChEBI" id="CHEBI:60240"/>
    </cofactor>
</comment>
<dbReference type="GO" id="GO:0016787">
    <property type="term" value="F:hydrolase activity"/>
    <property type="evidence" value="ECO:0007669"/>
    <property type="project" value="UniProtKB-KW"/>
</dbReference>
<dbReference type="InterPro" id="IPR045249">
    <property type="entry name" value="HARBI1-like"/>
</dbReference>
<dbReference type="AlphaFoldDB" id="A0A8K0K723"/>
<dbReference type="Pfam" id="PF13359">
    <property type="entry name" value="DDE_Tnp_4"/>
    <property type="match status" value="1"/>
</dbReference>
<comment type="subcellular location">
    <subcellularLocation>
        <location evidence="2">Nucleus</location>
    </subcellularLocation>
</comment>
<keyword evidence="5" id="KW-0479">Metal-binding</keyword>
<sequence length="139" mass="16129">MFSHMQQSVQGGDRSSWLLGDSGYPLQPWLMTPFCHPPPDTPEDQFNDSQCKARSCVERCIGVWKSRFRCLRKDRTLHYTPEHAGVIINACAILHSIALHYRVPHPEELLREELDGVEEEHFNPQREVLEVRIVAQHFP</sequence>
<evidence type="ECO:0000313" key="10">
    <source>
        <dbReference type="Proteomes" id="UP000792457"/>
    </source>
</evidence>
<proteinExistence type="inferred from homology"/>
<accession>A0A8K0K723</accession>
<dbReference type="GO" id="GO:0046872">
    <property type="term" value="F:metal ion binding"/>
    <property type="evidence" value="ECO:0007669"/>
    <property type="project" value="UniProtKB-KW"/>
</dbReference>
<dbReference type="GO" id="GO:0004518">
    <property type="term" value="F:nuclease activity"/>
    <property type="evidence" value="ECO:0007669"/>
    <property type="project" value="UniProtKB-KW"/>
</dbReference>
<evidence type="ECO:0000256" key="1">
    <source>
        <dbReference type="ARBA" id="ARBA00001968"/>
    </source>
</evidence>
<keyword evidence="10" id="KW-1185">Reference proteome</keyword>
<evidence type="ECO:0000259" key="8">
    <source>
        <dbReference type="Pfam" id="PF13359"/>
    </source>
</evidence>